<dbReference type="Proteomes" id="UP000436694">
    <property type="component" value="Unassembled WGS sequence"/>
</dbReference>
<accession>A0A844AV07</accession>
<evidence type="ECO:0000313" key="2">
    <source>
        <dbReference type="EMBL" id="MQY41046.1"/>
    </source>
</evidence>
<feature type="compositionally biased region" description="Basic and acidic residues" evidence="1">
    <location>
        <begin position="1"/>
        <end position="13"/>
    </location>
</feature>
<protein>
    <submittedName>
        <fullName evidence="2">Uncharacterized protein</fullName>
    </submittedName>
</protein>
<keyword evidence="3" id="KW-1185">Reference proteome</keyword>
<feature type="region of interest" description="Disordered" evidence="1">
    <location>
        <begin position="1"/>
        <end position="23"/>
    </location>
</feature>
<name>A0A844AV07_9RHOB</name>
<evidence type="ECO:0000313" key="3">
    <source>
        <dbReference type="Proteomes" id="UP000436694"/>
    </source>
</evidence>
<dbReference type="EMBL" id="WIXK01000001">
    <property type="protein sequence ID" value="MQY41046.1"/>
    <property type="molecule type" value="Genomic_DNA"/>
</dbReference>
<sequence>MCSYKTDPKRIDPYKNASDNDPARNALDDLIDFAIECVMEAHNDRLSARLAAQYPSNRCKAL</sequence>
<dbReference type="AlphaFoldDB" id="A0A844AV07"/>
<evidence type="ECO:0000256" key="1">
    <source>
        <dbReference type="SAM" id="MobiDB-lite"/>
    </source>
</evidence>
<gene>
    <name evidence="2" type="ORF">GG681_00180</name>
</gene>
<proteinExistence type="predicted"/>
<comment type="caution">
    <text evidence="2">The sequence shown here is derived from an EMBL/GenBank/DDBJ whole genome shotgun (WGS) entry which is preliminary data.</text>
</comment>
<dbReference type="RefSeq" id="WP_153543886.1">
    <property type="nucleotide sequence ID" value="NZ_WIXK01000001.1"/>
</dbReference>
<reference evidence="2 3" key="1">
    <citation type="submission" date="2019-10" db="EMBL/GenBank/DDBJ databases">
        <title>Epibacterium sp. nov., isolated from seawater.</title>
        <authorList>
            <person name="Zhang X."/>
            <person name="Li N."/>
        </authorList>
    </citation>
    <scope>NUCLEOTIDE SEQUENCE [LARGE SCALE GENOMIC DNA]</scope>
    <source>
        <strain evidence="2 3">SM1969</strain>
    </source>
</reference>
<organism evidence="2 3">
    <name type="scientific">Tritonibacter aquimaris</name>
    <dbReference type="NCBI Taxonomy" id="2663379"/>
    <lineage>
        <taxon>Bacteria</taxon>
        <taxon>Pseudomonadati</taxon>
        <taxon>Pseudomonadota</taxon>
        <taxon>Alphaproteobacteria</taxon>
        <taxon>Rhodobacterales</taxon>
        <taxon>Paracoccaceae</taxon>
        <taxon>Tritonibacter</taxon>
    </lineage>
</organism>